<dbReference type="SUPFAM" id="SSF52540">
    <property type="entry name" value="P-loop containing nucleoside triphosphate hydrolases"/>
    <property type="match status" value="2"/>
</dbReference>
<dbReference type="Proteomes" id="UP000055854">
    <property type="component" value="Unassembled WGS sequence"/>
</dbReference>
<dbReference type="InterPro" id="IPR003593">
    <property type="entry name" value="AAA+_ATPase"/>
</dbReference>
<evidence type="ECO:0000313" key="5">
    <source>
        <dbReference type="EMBL" id="KWV16176.1"/>
    </source>
</evidence>
<sequence length="811" mass="87787">MSSVPAESRASYLQQQRLRLQTQLLQTQARQAAAEAEVERHLPAVEQAVATIRSDFVAQAAQAARAVLRRERRRAWWPALLLRPLLPDWRWRLALLAFLLLALPWMSAHSLGDARDYLDGWQQFGVQRDTLQLLQLLQRALPSLLVYVLLVIGGAQLLARHVSQDERALLRGVAQRPLALLQFASDSRHDAADPYRVTRAPWPQRELQGRWQIAAAHGDLFGARMLALHDGAEPEPQVQALLVLPDATHAAALIPIAAELDADAQAQLHDLALAVATAAAAASQPIAELHRHVDAWMEARSQQRMLLQRLQSMDAIHRHWADVALPDSTLEQILKLVDLFVSGRTPAPKGMLLHGPPGTGKTLIARKLARHAGCHFEALGVADLKAAHVGHTGPKVQALWQRCRAKAPAILFIDECESVFARRGGVDSDSFGAELVQTFLAEWDGFHEARGQVLVIGATNRPELLDDAVMSRFTASIGIGLPDAAARARILGGELERAGFALALDPRVVADSSGLSGRDLHTLVARAAAECIDGELDGDALLAQLRLLRGKGSTRVTPLDWNDIVLPAPVIEEFVGLGKELRNAETLATLGVPVPRGILMYGPPGTGKTQLARILASQSGLAFIALTGADLKAAYLGQSGQRVQAAFERARAQAPCIVFVDEIDIVAPARGADGDDALTREIVGQLLQELDGVASQAGQVFLLAASNHAAAIDPALLSRLDRQIEIGLPDRAARRAIGARLLHGKPLALDAAEAANWLAERSAGHSGRDLQTWISRAMRRAARRTLLESDDAANTRLQWDDLIETADAVRA</sequence>
<evidence type="ECO:0000256" key="1">
    <source>
        <dbReference type="ARBA" id="ARBA00022741"/>
    </source>
</evidence>
<evidence type="ECO:0000256" key="2">
    <source>
        <dbReference type="ARBA" id="ARBA00022840"/>
    </source>
</evidence>
<evidence type="ECO:0000256" key="3">
    <source>
        <dbReference type="RuleBase" id="RU003651"/>
    </source>
</evidence>
<dbReference type="RefSeq" id="WP_058359780.1">
    <property type="nucleotide sequence ID" value="NZ_CP089999.1"/>
</dbReference>
<dbReference type="InterPro" id="IPR050168">
    <property type="entry name" value="AAA_ATPase_domain"/>
</dbReference>
<evidence type="ECO:0000313" key="6">
    <source>
        <dbReference type="Proteomes" id="UP000055854"/>
    </source>
</evidence>
<proteinExistence type="inferred from homology"/>
<organism evidence="5 6">
    <name type="scientific">Xanthomonas campestris pv. translucens</name>
    <dbReference type="NCBI Taxonomy" id="343"/>
    <lineage>
        <taxon>Bacteria</taxon>
        <taxon>Pseudomonadati</taxon>
        <taxon>Pseudomonadota</taxon>
        <taxon>Gammaproteobacteria</taxon>
        <taxon>Lysobacterales</taxon>
        <taxon>Lysobacteraceae</taxon>
        <taxon>Xanthomonas</taxon>
        <taxon>Xanthomonas translucens group</taxon>
    </lineage>
</organism>
<reference evidence="5 6" key="1">
    <citation type="submission" date="2015-11" db="EMBL/GenBank/DDBJ databases">
        <title>Long Read and Single Molecule DNA Sequencing Simplifies Genome Assembly and TAL Effector Gene Analysis of Xanthomonas translucens.</title>
        <authorList>
            <person name="Peng Z."/>
            <person name="Hu Y."/>
            <person name="Xie J."/>
            <person name="Potnis N."/>
            <person name="Akhunova A."/>
            <person name="Jones J."/>
            <person name="Liu Z."/>
            <person name="White F."/>
            <person name="Liu S."/>
        </authorList>
    </citation>
    <scope>NUCLEOTIDE SEQUENCE [LARGE SCALE GENOMIC DNA]</scope>
    <source>
        <strain evidence="5 6">B1</strain>
    </source>
</reference>
<protein>
    <submittedName>
        <fullName evidence="5">ATPase</fullName>
    </submittedName>
</protein>
<keyword evidence="1 3" id="KW-0547">Nucleotide-binding</keyword>
<name>A0A120EYK5_XANCT</name>
<keyword evidence="2 3" id="KW-0067">ATP-binding</keyword>
<dbReference type="InterPro" id="IPR003959">
    <property type="entry name" value="ATPase_AAA_core"/>
</dbReference>
<dbReference type="PROSITE" id="PS00674">
    <property type="entry name" value="AAA"/>
    <property type="match status" value="2"/>
</dbReference>
<dbReference type="EMBL" id="LNTA01000036">
    <property type="protein sequence ID" value="KWV16176.1"/>
    <property type="molecule type" value="Genomic_DNA"/>
</dbReference>
<dbReference type="PANTHER" id="PTHR23077:SF171">
    <property type="entry name" value="NUCLEAR VALOSIN-CONTAINING PROTEIN-LIKE"/>
    <property type="match status" value="1"/>
</dbReference>
<feature type="domain" description="AAA+ ATPase" evidence="4">
    <location>
        <begin position="594"/>
        <end position="730"/>
    </location>
</feature>
<dbReference type="PANTHER" id="PTHR23077">
    <property type="entry name" value="AAA-FAMILY ATPASE"/>
    <property type="match status" value="1"/>
</dbReference>
<dbReference type="InterPro" id="IPR003960">
    <property type="entry name" value="ATPase_AAA_CS"/>
</dbReference>
<dbReference type="Gene3D" id="3.40.50.300">
    <property type="entry name" value="P-loop containing nucleotide triphosphate hydrolases"/>
    <property type="match status" value="2"/>
</dbReference>
<dbReference type="GO" id="GO:0016887">
    <property type="term" value="F:ATP hydrolysis activity"/>
    <property type="evidence" value="ECO:0007669"/>
    <property type="project" value="InterPro"/>
</dbReference>
<accession>A0A120EYK5</accession>
<evidence type="ECO:0000259" key="4">
    <source>
        <dbReference type="SMART" id="SM00382"/>
    </source>
</evidence>
<comment type="caution">
    <text evidence="5">The sequence shown here is derived from an EMBL/GenBank/DDBJ whole genome shotgun (WGS) entry which is preliminary data.</text>
</comment>
<dbReference type="AlphaFoldDB" id="A0A120EYK5"/>
<dbReference type="Gene3D" id="1.10.8.60">
    <property type="match status" value="1"/>
</dbReference>
<dbReference type="OrthoDB" id="9809379at2"/>
<gene>
    <name evidence="5" type="ORF">ATB53_02610</name>
</gene>
<feature type="domain" description="AAA+ ATPase" evidence="4">
    <location>
        <begin position="347"/>
        <end position="483"/>
    </location>
</feature>
<dbReference type="SMART" id="SM00382">
    <property type="entry name" value="AAA"/>
    <property type="match status" value="2"/>
</dbReference>
<dbReference type="Pfam" id="PF00004">
    <property type="entry name" value="AAA"/>
    <property type="match status" value="2"/>
</dbReference>
<dbReference type="GO" id="GO:0005524">
    <property type="term" value="F:ATP binding"/>
    <property type="evidence" value="ECO:0007669"/>
    <property type="project" value="UniProtKB-KW"/>
</dbReference>
<dbReference type="InterPro" id="IPR027417">
    <property type="entry name" value="P-loop_NTPase"/>
</dbReference>
<comment type="similarity">
    <text evidence="3">Belongs to the AAA ATPase family.</text>
</comment>